<reference evidence="2" key="1">
    <citation type="submission" date="2023-11" db="EMBL/GenBank/DDBJ databases">
        <authorList>
            <person name="Alioto T."/>
            <person name="Alioto T."/>
            <person name="Gomez Garrido J."/>
        </authorList>
    </citation>
    <scope>NUCLEOTIDE SEQUENCE</scope>
</reference>
<name>A0AAI8Z5C3_9PEZI</name>
<comment type="caution">
    <text evidence="2">The sequence shown here is derived from an EMBL/GenBank/DDBJ whole genome shotgun (WGS) entry which is preliminary data.</text>
</comment>
<evidence type="ECO:0008006" key="4">
    <source>
        <dbReference type="Google" id="ProtNLM"/>
    </source>
</evidence>
<gene>
    <name evidence="2" type="ORF">LECACI_7A007876</name>
</gene>
<proteinExistence type="predicted"/>
<keyword evidence="3" id="KW-1185">Reference proteome</keyword>
<evidence type="ECO:0000256" key="1">
    <source>
        <dbReference type="SAM" id="MobiDB-lite"/>
    </source>
</evidence>
<accession>A0AAI8Z5C3</accession>
<dbReference type="EMBL" id="CAVMBE010000069">
    <property type="protein sequence ID" value="CAK4032718.1"/>
    <property type="molecule type" value="Genomic_DNA"/>
</dbReference>
<organism evidence="2 3">
    <name type="scientific">Lecanosticta acicola</name>
    <dbReference type="NCBI Taxonomy" id="111012"/>
    <lineage>
        <taxon>Eukaryota</taxon>
        <taxon>Fungi</taxon>
        <taxon>Dikarya</taxon>
        <taxon>Ascomycota</taxon>
        <taxon>Pezizomycotina</taxon>
        <taxon>Dothideomycetes</taxon>
        <taxon>Dothideomycetidae</taxon>
        <taxon>Mycosphaerellales</taxon>
        <taxon>Mycosphaerellaceae</taxon>
        <taxon>Lecanosticta</taxon>
    </lineage>
</organism>
<evidence type="ECO:0000313" key="2">
    <source>
        <dbReference type="EMBL" id="CAK4032718.1"/>
    </source>
</evidence>
<protein>
    <recommendedName>
        <fullName evidence="4">F-box domain-containing protein</fullName>
    </recommendedName>
</protein>
<evidence type="ECO:0000313" key="3">
    <source>
        <dbReference type="Proteomes" id="UP001296104"/>
    </source>
</evidence>
<feature type="region of interest" description="Disordered" evidence="1">
    <location>
        <begin position="214"/>
        <end position="243"/>
    </location>
</feature>
<dbReference type="AlphaFoldDB" id="A0AAI8Z5C3"/>
<dbReference type="Proteomes" id="UP001296104">
    <property type="component" value="Unassembled WGS sequence"/>
</dbReference>
<sequence length="243" mass="27552">MGHAPCEEKTFPFFDLPPELREWVYDNLSGDETVIASPTMEAAMSVKDCPLANIMCVSKQIKEEYEHVAEPKMRLIYSDHQDFNFTLPPLPCRLVDVKIVELRMFVVCEHTCPGNATHCEAANDLRQTLGLVAGKLLLTPPDAKVELKLGLWWKEKENRNWPETPHAENVVAELKTRVEEIQQLSRVDIYRSDERCLDAEKIVDSEKLLATWSRDEGWHAGRPQQTEPQEAEAASTEHGGSAT</sequence>